<accession>A0ABT5Z3M0</accession>
<evidence type="ECO:0000313" key="2">
    <source>
        <dbReference type="Proteomes" id="UP001220022"/>
    </source>
</evidence>
<dbReference type="Proteomes" id="UP001220022">
    <property type="component" value="Unassembled WGS sequence"/>
</dbReference>
<sequence>MDTYKALSEVLAPDHRVQYHGGMLALLLADVCGKDNNGPVLSAIVVNGQSKKPGRARSRRASSSSWP</sequence>
<organism evidence="1 2">
    <name type="scientific">Streptantibioticus ferralitis</name>
    <dbReference type="NCBI Taxonomy" id="236510"/>
    <lineage>
        <taxon>Bacteria</taxon>
        <taxon>Bacillati</taxon>
        <taxon>Actinomycetota</taxon>
        <taxon>Actinomycetes</taxon>
        <taxon>Kitasatosporales</taxon>
        <taxon>Streptomycetaceae</taxon>
        <taxon>Streptantibioticus</taxon>
    </lineage>
</organism>
<dbReference type="EMBL" id="JARHTQ010000014">
    <property type="protein sequence ID" value="MDF2258294.1"/>
    <property type="molecule type" value="Genomic_DNA"/>
</dbReference>
<protein>
    <submittedName>
        <fullName evidence="1">Uncharacterized protein</fullName>
    </submittedName>
</protein>
<dbReference type="RefSeq" id="WP_275817163.1">
    <property type="nucleotide sequence ID" value="NZ_BAAANM010000038.1"/>
</dbReference>
<gene>
    <name evidence="1" type="ORF">P2L57_22005</name>
</gene>
<reference evidence="1 2" key="1">
    <citation type="submission" date="2023-03" db="EMBL/GenBank/DDBJ databases">
        <title>Draft genome sequence of type strain Streptomyces ferralitis JCM 14344.</title>
        <authorList>
            <person name="Klaysubun C."/>
            <person name="Duangmal K."/>
        </authorList>
    </citation>
    <scope>NUCLEOTIDE SEQUENCE [LARGE SCALE GENOMIC DNA]</scope>
    <source>
        <strain evidence="1 2">JCM 14344</strain>
    </source>
</reference>
<name>A0ABT5Z3M0_9ACTN</name>
<keyword evidence="2" id="KW-1185">Reference proteome</keyword>
<evidence type="ECO:0000313" key="1">
    <source>
        <dbReference type="EMBL" id="MDF2258294.1"/>
    </source>
</evidence>
<proteinExistence type="predicted"/>
<comment type="caution">
    <text evidence="1">The sequence shown here is derived from an EMBL/GenBank/DDBJ whole genome shotgun (WGS) entry which is preliminary data.</text>
</comment>